<dbReference type="KEGG" id="hvg:123419005"/>
<dbReference type="GeneID" id="123419005"/>
<sequence length="93" mass="10301">MALVSSHARSIVLFLILAVTMCSSTWWRCHALAPWTCATSETQPCTMFKCLEQCRARAPGIVPHPRCDPSVHPEQCCCRRHAPPPTLSDSHDG</sequence>
<reference evidence="2" key="1">
    <citation type="journal article" date="2011" name="Plant Physiol.">
        <title>Comprehensive sequence analysis of 24,783 barley full-length cDNAs derived from 12 clone libraries.</title>
        <authorList>
            <person name="Matsumoto T."/>
            <person name="Tanaka T."/>
            <person name="Sakai H."/>
            <person name="Amano N."/>
            <person name="Kanamori H."/>
            <person name="Kurita K."/>
            <person name="Kikuta A."/>
            <person name="Kamiya K."/>
            <person name="Yamamoto M."/>
            <person name="Ikawa H."/>
            <person name="Fujii N."/>
            <person name="Hori K."/>
            <person name="Itoh T."/>
            <person name="Sato K."/>
        </authorList>
    </citation>
    <scope>NUCLEOTIDE SEQUENCE</scope>
    <source>
        <tissue evidence="2">Flower</tissue>
    </source>
</reference>
<accession>F2E9P7</accession>
<keyword evidence="1" id="KW-0732">Signal</keyword>
<feature type="signal peptide" evidence="1">
    <location>
        <begin position="1"/>
        <end position="31"/>
    </location>
</feature>
<organism evidence="2">
    <name type="scientific">Hordeum vulgare subsp. vulgare</name>
    <name type="common">Domesticated barley</name>
    <dbReference type="NCBI Taxonomy" id="112509"/>
    <lineage>
        <taxon>Eukaryota</taxon>
        <taxon>Viridiplantae</taxon>
        <taxon>Streptophyta</taxon>
        <taxon>Embryophyta</taxon>
        <taxon>Tracheophyta</taxon>
        <taxon>Spermatophyta</taxon>
        <taxon>Magnoliopsida</taxon>
        <taxon>Liliopsida</taxon>
        <taxon>Poales</taxon>
        <taxon>Poaceae</taxon>
        <taxon>BOP clade</taxon>
        <taxon>Pooideae</taxon>
        <taxon>Triticodae</taxon>
        <taxon>Triticeae</taxon>
        <taxon>Hordeinae</taxon>
        <taxon>Hordeum</taxon>
    </lineage>
</organism>
<dbReference type="RefSeq" id="XP_044963041.1">
    <property type="nucleotide sequence ID" value="XM_045107106.1"/>
</dbReference>
<name>F2E9P7_HORVV</name>
<protein>
    <submittedName>
        <fullName evidence="2">Predicted protein</fullName>
    </submittedName>
</protein>
<dbReference type="EMBL" id="AK372872">
    <property type="protein sequence ID" value="BAK04069.1"/>
    <property type="molecule type" value="mRNA"/>
</dbReference>
<feature type="chain" id="PRO_5003276209" evidence="1">
    <location>
        <begin position="32"/>
        <end position="93"/>
    </location>
</feature>
<dbReference type="AlphaFoldDB" id="F2E9P7"/>
<proteinExistence type="evidence at transcript level"/>
<evidence type="ECO:0000313" key="2">
    <source>
        <dbReference type="EMBL" id="BAK04069.1"/>
    </source>
</evidence>
<evidence type="ECO:0000256" key="1">
    <source>
        <dbReference type="SAM" id="SignalP"/>
    </source>
</evidence>